<dbReference type="Gene3D" id="3.30.160.60">
    <property type="entry name" value="Classic Zinc Finger"/>
    <property type="match status" value="4"/>
</dbReference>
<accession>A0A8D3DKP1</accession>
<dbReference type="PANTHER" id="PTHR24379">
    <property type="entry name" value="KRAB AND ZINC FINGER DOMAIN-CONTAINING"/>
    <property type="match status" value="1"/>
</dbReference>
<evidence type="ECO:0000313" key="12">
    <source>
        <dbReference type="Ensembl" id="ENSSMAP00000060100.1"/>
    </source>
</evidence>
<dbReference type="InterPro" id="IPR036236">
    <property type="entry name" value="Znf_C2H2_sf"/>
</dbReference>
<dbReference type="Pfam" id="PF13912">
    <property type="entry name" value="zf-C2H2_6"/>
    <property type="match status" value="1"/>
</dbReference>
<dbReference type="PROSITE" id="PS00028">
    <property type="entry name" value="ZINC_FINGER_C2H2_1"/>
    <property type="match status" value="3"/>
</dbReference>
<evidence type="ECO:0000259" key="11">
    <source>
        <dbReference type="PROSITE" id="PS50157"/>
    </source>
</evidence>
<evidence type="ECO:0000256" key="4">
    <source>
        <dbReference type="ARBA" id="ARBA00022771"/>
    </source>
</evidence>
<keyword evidence="5" id="KW-0862">Zinc</keyword>
<feature type="region of interest" description="Disordered" evidence="10">
    <location>
        <begin position="121"/>
        <end position="204"/>
    </location>
</feature>
<evidence type="ECO:0000256" key="2">
    <source>
        <dbReference type="ARBA" id="ARBA00022723"/>
    </source>
</evidence>
<evidence type="ECO:0000256" key="7">
    <source>
        <dbReference type="ARBA" id="ARBA00023163"/>
    </source>
</evidence>
<keyword evidence="8" id="KW-0539">Nucleus</keyword>
<dbReference type="SUPFAM" id="SSF57667">
    <property type="entry name" value="beta-beta-alpha zinc fingers"/>
    <property type="match status" value="3"/>
</dbReference>
<keyword evidence="2" id="KW-0479">Metal-binding</keyword>
<evidence type="ECO:0000313" key="13">
    <source>
        <dbReference type="Proteomes" id="UP000694558"/>
    </source>
</evidence>
<dbReference type="FunFam" id="3.30.160.60:FF:000060">
    <property type="entry name" value="zinc finger protein 436"/>
    <property type="match status" value="1"/>
</dbReference>
<dbReference type="InterPro" id="IPR013087">
    <property type="entry name" value="Znf_C2H2_type"/>
</dbReference>
<dbReference type="AlphaFoldDB" id="A0A8D3DKP1"/>
<dbReference type="Pfam" id="PF00096">
    <property type="entry name" value="zf-C2H2"/>
    <property type="match status" value="2"/>
</dbReference>
<protein>
    <recommendedName>
        <fullName evidence="11">C2H2-type domain-containing protein</fullName>
    </recommendedName>
</protein>
<gene>
    <name evidence="12" type="primary">LOC118312947</name>
</gene>
<name>A0A8D3DKP1_SCOMX</name>
<feature type="domain" description="C2H2-type" evidence="11">
    <location>
        <begin position="211"/>
        <end position="239"/>
    </location>
</feature>
<reference evidence="12" key="1">
    <citation type="submission" date="2023-05" db="EMBL/GenBank/DDBJ databases">
        <title>High-quality long-read genome of Scophthalmus maximus.</title>
        <authorList>
            <person name="Lien S."/>
            <person name="Martinez P."/>
        </authorList>
    </citation>
    <scope>NUCLEOTIDE SEQUENCE [LARGE SCALE GENOMIC DNA]</scope>
</reference>
<keyword evidence="4 9" id="KW-0863">Zinc-finger</keyword>
<keyword evidence="6" id="KW-0805">Transcription regulation</keyword>
<feature type="domain" description="C2H2-type" evidence="11">
    <location>
        <begin position="97"/>
        <end position="124"/>
    </location>
</feature>
<proteinExistence type="predicted"/>
<sequence length="388" mass="43151">RRRPSYPCPVSRPCFGTSGSNPSSTTSTRSAKTCWPTPAGVRSCRTASVQRGSSYHMTRHLRNQHGAGQHVCPTCGKSLGSFAELKRHKRTHTLQILSCPDCEEKFTNKGAFLAHMLSHSKNRPTETEGQGLQQSGEVENQAISDSSEKNRNKDGDCSDDAAENDADSGNGDTQDEGCDSAGKTDESSVAKSQDGGGKKEKVAAKTKTKGHFCPICVGRRFRGPNKLARHMRTHTKEKPFTCPRERPYSCTKSFRSSSGLRLHGRQHMEVRPSYECPECGRTYGRMTELRMHQRYHTGDKPYTCTCCNKLRESKTVREKKTTPRAHFVNVTRRHLKRRAGAATLRFWPRGQCVGLPPRGPWPGQSGKITNNNKEINNLSPESLTALFN</sequence>
<evidence type="ECO:0000256" key="3">
    <source>
        <dbReference type="ARBA" id="ARBA00022737"/>
    </source>
</evidence>
<evidence type="ECO:0000256" key="9">
    <source>
        <dbReference type="PROSITE-ProRule" id="PRU00042"/>
    </source>
</evidence>
<dbReference type="SMART" id="SM00355">
    <property type="entry name" value="ZnF_C2H2"/>
    <property type="match status" value="5"/>
</dbReference>
<feature type="compositionally biased region" description="Polar residues" evidence="10">
    <location>
        <begin position="127"/>
        <end position="145"/>
    </location>
</feature>
<dbReference type="PROSITE" id="PS50157">
    <property type="entry name" value="ZINC_FINGER_C2H2_2"/>
    <property type="match status" value="5"/>
</dbReference>
<comment type="subcellular location">
    <subcellularLocation>
        <location evidence="1">Nucleus</location>
    </subcellularLocation>
</comment>
<evidence type="ECO:0000256" key="8">
    <source>
        <dbReference type="ARBA" id="ARBA00023242"/>
    </source>
</evidence>
<reference evidence="12" key="2">
    <citation type="submission" date="2025-08" db="UniProtKB">
        <authorList>
            <consortium name="Ensembl"/>
        </authorList>
    </citation>
    <scope>IDENTIFICATION</scope>
</reference>
<evidence type="ECO:0000256" key="5">
    <source>
        <dbReference type="ARBA" id="ARBA00022833"/>
    </source>
</evidence>
<dbReference type="GeneTree" id="ENSGT00940000170908"/>
<dbReference type="Ensembl" id="ENSSMAT00000036809.1">
    <property type="protein sequence ID" value="ENSSMAP00000060100.1"/>
    <property type="gene ID" value="ENSSMAG00000029122.1"/>
</dbReference>
<feature type="domain" description="C2H2-type" evidence="11">
    <location>
        <begin position="274"/>
        <end position="301"/>
    </location>
</feature>
<feature type="domain" description="C2H2-type" evidence="11">
    <location>
        <begin position="240"/>
        <end position="272"/>
    </location>
</feature>
<dbReference type="GO" id="GO:0005634">
    <property type="term" value="C:nucleus"/>
    <property type="evidence" value="ECO:0007669"/>
    <property type="project" value="UniProtKB-SubCell"/>
</dbReference>
<evidence type="ECO:0000256" key="10">
    <source>
        <dbReference type="SAM" id="MobiDB-lite"/>
    </source>
</evidence>
<feature type="compositionally biased region" description="Basic and acidic residues" evidence="10">
    <location>
        <begin position="146"/>
        <end position="156"/>
    </location>
</feature>
<keyword evidence="7" id="KW-0804">Transcription</keyword>
<evidence type="ECO:0000256" key="6">
    <source>
        <dbReference type="ARBA" id="ARBA00023015"/>
    </source>
</evidence>
<organism evidence="12 13">
    <name type="scientific">Scophthalmus maximus</name>
    <name type="common">Turbot</name>
    <name type="synonym">Psetta maxima</name>
    <dbReference type="NCBI Taxonomy" id="52904"/>
    <lineage>
        <taxon>Eukaryota</taxon>
        <taxon>Metazoa</taxon>
        <taxon>Chordata</taxon>
        <taxon>Craniata</taxon>
        <taxon>Vertebrata</taxon>
        <taxon>Euteleostomi</taxon>
        <taxon>Actinopterygii</taxon>
        <taxon>Neopterygii</taxon>
        <taxon>Teleostei</taxon>
        <taxon>Neoteleostei</taxon>
        <taxon>Acanthomorphata</taxon>
        <taxon>Carangaria</taxon>
        <taxon>Pleuronectiformes</taxon>
        <taxon>Pleuronectoidei</taxon>
        <taxon>Scophthalmidae</taxon>
        <taxon>Scophthalmus</taxon>
    </lineage>
</organism>
<feature type="compositionally biased region" description="Acidic residues" evidence="10">
    <location>
        <begin position="157"/>
        <end position="166"/>
    </location>
</feature>
<dbReference type="Proteomes" id="UP000694558">
    <property type="component" value="Chromosome 8"/>
</dbReference>
<feature type="domain" description="C2H2-type" evidence="11">
    <location>
        <begin position="70"/>
        <end position="93"/>
    </location>
</feature>
<dbReference type="GO" id="GO:0008270">
    <property type="term" value="F:zinc ion binding"/>
    <property type="evidence" value="ECO:0007669"/>
    <property type="project" value="UniProtKB-KW"/>
</dbReference>
<keyword evidence="3" id="KW-0677">Repeat</keyword>
<evidence type="ECO:0000256" key="1">
    <source>
        <dbReference type="ARBA" id="ARBA00004123"/>
    </source>
</evidence>
<dbReference type="PANTHER" id="PTHR24379:SF121">
    <property type="entry name" value="C2H2-TYPE DOMAIN-CONTAINING PROTEIN"/>
    <property type="match status" value="1"/>
</dbReference>